<keyword evidence="1" id="KW-0812">Transmembrane</keyword>
<reference evidence="3" key="1">
    <citation type="submission" date="2020-10" db="EMBL/GenBank/DDBJ databases">
        <authorList>
            <person name="Gilroy R."/>
        </authorList>
    </citation>
    <scope>NUCLEOTIDE SEQUENCE</scope>
    <source>
        <strain evidence="3">ChiSjej4B22-8349</strain>
    </source>
</reference>
<evidence type="ECO:0000259" key="2">
    <source>
        <dbReference type="Pfam" id="PF03413"/>
    </source>
</evidence>
<feature type="domain" description="PepSY" evidence="2">
    <location>
        <begin position="128"/>
        <end position="188"/>
    </location>
</feature>
<gene>
    <name evidence="3" type="ORF">IAD25_02730</name>
</gene>
<keyword evidence="1" id="KW-0472">Membrane</keyword>
<protein>
    <submittedName>
        <fullName evidence="3">PepSY domain-containing protein</fullName>
    </submittedName>
</protein>
<feature type="transmembrane region" description="Helical" evidence="1">
    <location>
        <begin position="12"/>
        <end position="32"/>
    </location>
</feature>
<sequence length="195" mass="21234">MENKEIKKSKKGKIIAIVIAAVVVIAAVLIWYSGIIGGISEAEAREIAYQQVPGSEEGGGTLTVYDEFDDMQKTYEVQLTYDNMLYEFQILARNGKIVNQEAEQIGSSQQIQGATQGTTQSTAQAADIGIDQARAIALQNVSGATEDNITKATLDNDDGRLVYEIEIVYNNMDYDFDIEASTGNILGQSSESVYN</sequence>
<keyword evidence="1" id="KW-1133">Transmembrane helix</keyword>
<organism evidence="3 4">
    <name type="scientific">Candidatus Allocopromorpha excrementipullorum</name>
    <dbReference type="NCBI Taxonomy" id="2840743"/>
    <lineage>
        <taxon>Bacteria</taxon>
        <taxon>Bacillati</taxon>
        <taxon>Bacillota</taxon>
        <taxon>Clostridia</taxon>
        <taxon>Eubacteriales</taxon>
        <taxon>Eubacteriaceae</taxon>
        <taxon>Eubacteriaceae incertae sedis</taxon>
        <taxon>Candidatus Allocopromorpha</taxon>
    </lineage>
</organism>
<evidence type="ECO:0000256" key="1">
    <source>
        <dbReference type="SAM" id="Phobius"/>
    </source>
</evidence>
<dbReference type="AlphaFoldDB" id="A0A9D1N5N8"/>
<proteinExistence type="predicted"/>
<dbReference type="InterPro" id="IPR025711">
    <property type="entry name" value="PepSY"/>
</dbReference>
<name>A0A9D1N5N8_9FIRM</name>
<feature type="domain" description="PepSY" evidence="2">
    <location>
        <begin position="39"/>
        <end position="101"/>
    </location>
</feature>
<evidence type="ECO:0000313" key="4">
    <source>
        <dbReference type="Proteomes" id="UP000824130"/>
    </source>
</evidence>
<dbReference type="Gene3D" id="3.10.450.40">
    <property type="match status" value="2"/>
</dbReference>
<evidence type="ECO:0000313" key="3">
    <source>
        <dbReference type="EMBL" id="HIU95609.1"/>
    </source>
</evidence>
<dbReference type="EMBL" id="DVOB01000060">
    <property type="protein sequence ID" value="HIU95609.1"/>
    <property type="molecule type" value="Genomic_DNA"/>
</dbReference>
<comment type="caution">
    <text evidence="3">The sequence shown here is derived from an EMBL/GenBank/DDBJ whole genome shotgun (WGS) entry which is preliminary data.</text>
</comment>
<reference evidence="3" key="2">
    <citation type="journal article" date="2021" name="PeerJ">
        <title>Extensive microbial diversity within the chicken gut microbiome revealed by metagenomics and culture.</title>
        <authorList>
            <person name="Gilroy R."/>
            <person name="Ravi A."/>
            <person name="Getino M."/>
            <person name="Pursley I."/>
            <person name="Horton D.L."/>
            <person name="Alikhan N.F."/>
            <person name="Baker D."/>
            <person name="Gharbi K."/>
            <person name="Hall N."/>
            <person name="Watson M."/>
            <person name="Adriaenssens E.M."/>
            <person name="Foster-Nyarko E."/>
            <person name="Jarju S."/>
            <person name="Secka A."/>
            <person name="Antonio M."/>
            <person name="Oren A."/>
            <person name="Chaudhuri R.R."/>
            <person name="La Ragione R."/>
            <person name="Hildebrand F."/>
            <person name="Pallen M.J."/>
        </authorList>
    </citation>
    <scope>NUCLEOTIDE SEQUENCE</scope>
    <source>
        <strain evidence="3">ChiSjej4B22-8349</strain>
    </source>
</reference>
<accession>A0A9D1N5N8</accession>
<dbReference type="Proteomes" id="UP000824130">
    <property type="component" value="Unassembled WGS sequence"/>
</dbReference>
<dbReference type="Pfam" id="PF03413">
    <property type="entry name" value="PepSY"/>
    <property type="match status" value="2"/>
</dbReference>